<name>A0A1G6KL73_9BACL</name>
<dbReference type="InterPro" id="IPR011037">
    <property type="entry name" value="Pyrv_Knase-like_insert_dom_sf"/>
</dbReference>
<organism evidence="1 2">
    <name type="scientific">Melghirimyces thermohalophilus</name>
    <dbReference type="NCBI Taxonomy" id="1236220"/>
    <lineage>
        <taxon>Bacteria</taxon>
        <taxon>Bacillati</taxon>
        <taxon>Bacillota</taxon>
        <taxon>Bacilli</taxon>
        <taxon>Bacillales</taxon>
        <taxon>Thermoactinomycetaceae</taxon>
        <taxon>Melghirimyces</taxon>
    </lineage>
</organism>
<evidence type="ECO:0000313" key="2">
    <source>
        <dbReference type="Proteomes" id="UP000199387"/>
    </source>
</evidence>
<dbReference type="Proteomes" id="UP000199387">
    <property type="component" value="Unassembled WGS sequence"/>
</dbReference>
<dbReference type="Gene3D" id="2.40.33.20">
    <property type="entry name" value="PK beta-barrel domain-like"/>
    <property type="match status" value="1"/>
</dbReference>
<proteinExistence type="predicted"/>
<dbReference type="SUPFAM" id="SSF50800">
    <property type="entry name" value="PK beta-barrel domain-like"/>
    <property type="match status" value="1"/>
</dbReference>
<gene>
    <name evidence="1" type="ORF">SAMN04488112_10623</name>
</gene>
<dbReference type="RefSeq" id="WP_176757841.1">
    <property type="nucleotide sequence ID" value="NZ_FMZA01000006.1"/>
</dbReference>
<reference evidence="1 2" key="1">
    <citation type="submission" date="2016-10" db="EMBL/GenBank/DDBJ databases">
        <authorList>
            <person name="de Groot N.N."/>
        </authorList>
    </citation>
    <scope>NUCLEOTIDE SEQUENCE [LARGE SCALE GENOMIC DNA]</scope>
    <source>
        <strain evidence="1 2">DSM 45514</strain>
    </source>
</reference>
<dbReference type="EMBL" id="FMZA01000006">
    <property type="protein sequence ID" value="SDC31285.1"/>
    <property type="molecule type" value="Genomic_DNA"/>
</dbReference>
<dbReference type="STRING" id="1236220.SAMN04488112_10623"/>
<evidence type="ECO:0008006" key="3">
    <source>
        <dbReference type="Google" id="ProtNLM"/>
    </source>
</evidence>
<dbReference type="AlphaFoldDB" id="A0A1G6KL73"/>
<protein>
    <recommendedName>
        <fullName evidence="3">MOSC domain-containing protein</fullName>
    </recommendedName>
</protein>
<accession>A0A1G6KL73</accession>
<evidence type="ECO:0000313" key="1">
    <source>
        <dbReference type="EMBL" id="SDC31285.1"/>
    </source>
</evidence>
<keyword evidence="2" id="KW-1185">Reference proteome</keyword>
<sequence length="55" mass="6611">MRRWLGDALMQVAQARIPCWKLDRRWRLDNLEVWQTTEVGYQRLLDGSRTADHTP</sequence>